<gene>
    <name evidence="1" type="ORF">Rcae01_02091</name>
</gene>
<evidence type="ECO:0000313" key="1">
    <source>
        <dbReference type="EMBL" id="GAA5506638.1"/>
    </source>
</evidence>
<dbReference type="Proteomes" id="UP001416858">
    <property type="component" value="Unassembled WGS sequence"/>
</dbReference>
<comment type="caution">
    <text evidence="1">The sequence shown here is derived from an EMBL/GenBank/DDBJ whole genome shotgun (WGS) entry which is preliminary data.</text>
</comment>
<proteinExistence type="predicted"/>
<keyword evidence="2" id="KW-1185">Reference proteome</keyword>
<sequence length="50" mass="5578">MWDRLPSLSSHTNFFVAKLAKSFGYSQGGRKSSRLSLLGTSDRLEAYPTL</sequence>
<reference evidence="1 2" key="1">
    <citation type="submission" date="2024-02" db="EMBL/GenBank/DDBJ databases">
        <title>Rhodopirellula caenicola NBRC 110016.</title>
        <authorList>
            <person name="Ichikawa N."/>
            <person name="Katano-Makiyama Y."/>
            <person name="Hidaka K."/>
        </authorList>
    </citation>
    <scope>NUCLEOTIDE SEQUENCE [LARGE SCALE GENOMIC DNA]</scope>
    <source>
        <strain evidence="1 2">NBRC 110016</strain>
    </source>
</reference>
<name>A0ABP9VN65_9BACT</name>
<dbReference type="EMBL" id="BAABRO010000003">
    <property type="protein sequence ID" value="GAA5506638.1"/>
    <property type="molecule type" value="Genomic_DNA"/>
</dbReference>
<accession>A0ABP9VN65</accession>
<organism evidence="1 2">
    <name type="scientific">Novipirellula caenicola</name>
    <dbReference type="NCBI Taxonomy" id="1536901"/>
    <lineage>
        <taxon>Bacteria</taxon>
        <taxon>Pseudomonadati</taxon>
        <taxon>Planctomycetota</taxon>
        <taxon>Planctomycetia</taxon>
        <taxon>Pirellulales</taxon>
        <taxon>Pirellulaceae</taxon>
        <taxon>Novipirellula</taxon>
    </lineage>
</organism>
<protein>
    <submittedName>
        <fullName evidence="1">Uncharacterized protein</fullName>
    </submittedName>
</protein>
<evidence type="ECO:0000313" key="2">
    <source>
        <dbReference type="Proteomes" id="UP001416858"/>
    </source>
</evidence>